<proteinExistence type="inferred from homology"/>
<evidence type="ECO:0000313" key="6">
    <source>
        <dbReference type="EMBL" id="CAE2225580.1"/>
    </source>
</evidence>
<feature type="region of interest" description="Disordered" evidence="4">
    <location>
        <begin position="90"/>
        <end position="109"/>
    </location>
</feature>
<keyword evidence="2" id="KW-0547">Nucleotide-binding</keyword>
<accession>A0A7S4ID15</accession>
<sequence length="109" mass="12463">MGMMVMEMFEGQPPYMDEPSTMRALFLIVSKGRPPYKDEAAMSDDIKDFIAKCTMMNPNDRPSTAELLDHPFLTKACEFSDLQPLVAKAKEESKKVFEDDDEEDYGGYY</sequence>
<comment type="similarity">
    <text evidence="1">Belongs to the protein kinase superfamily. STE Ser/Thr protein kinase family. STE20 subfamily.</text>
</comment>
<dbReference type="EMBL" id="HBKP01015460">
    <property type="protein sequence ID" value="CAE2225580.1"/>
    <property type="molecule type" value="Transcribed_RNA"/>
</dbReference>
<dbReference type="PROSITE" id="PS50011">
    <property type="entry name" value="PROTEIN_KINASE_DOM"/>
    <property type="match status" value="1"/>
</dbReference>
<dbReference type="PANTHER" id="PTHR45832">
    <property type="entry name" value="SERINE/THREONINE-PROTEIN KINASE SAMKA-RELATED-RELATED"/>
    <property type="match status" value="1"/>
</dbReference>
<evidence type="ECO:0000256" key="1">
    <source>
        <dbReference type="ARBA" id="ARBA00008874"/>
    </source>
</evidence>
<evidence type="ECO:0000256" key="4">
    <source>
        <dbReference type="SAM" id="MobiDB-lite"/>
    </source>
</evidence>
<evidence type="ECO:0000259" key="5">
    <source>
        <dbReference type="PROSITE" id="PS50011"/>
    </source>
</evidence>
<feature type="compositionally biased region" description="Acidic residues" evidence="4">
    <location>
        <begin position="98"/>
        <end position="109"/>
    </location>
</feature>
<organism evidence="6">
    <name type="scientific">Vannella robusta</name>
    <dbReference type="NCBI Taxonomy" id="1487602"/>
    <lineage>
        <taxon>Eukaryota</taxon>
        <taxon>Amoebozoa</taxon>
        <taxon>Discosea</taxon>
        <taxon>Flabellinia</taxon>
        <taxon>Vannellidae</taxon>
        <taxon>Vannella</taxon>
    </lineage>
</organism>
<protein>
    <recommendedName>
        <fullName evidence="5">Protein kinase domain-containing protein</fullName>
    </recommendedName>
</protein>
<gene>
    <name evidence="6" type="ORF">VSP0166_LOCUS10959</name>
</gene>
<evidence type="ECO:0000256" key="2">
    <source>
        <dbReference type="ARBA" id="ARBA00022741"/>
    </source>
</evidence>
<dbReference type="Gene3D" id="1.10.510.10">
    <property type="entry name" value="Transferase(Phosphotransferase) domain 1"/>
    <property type="match status" value="1"/>
</dbReference>
<reference evidence="6" key="1">
    <citation type="submission" date="2021-01" db="EMBL/GenBank/DDBJ databases">
        <authorList>
            <person name="Corre E."/>
            <person name="Pelletier E."/>
            <person name="Niang G."/>
            <person name="Scheremetjew M."/>
            <person name="Finn R."/>
            <person name="Kale V."/>
            <person name="Holt S."/>
            <person name="Cochrane G."/>
            <person name="Meng A."/>
            <person name="Brown T."/>
            <person name="Cohen L."/>
        </authorList>
    </citation>
    <scope>NUCLEOTIDE SEQUENCE</scope>
    <source>
        <strain evidence="6">DIVA3 518/3/11/1/6</strain>
    </source>
</reference>
<dbReference type="InterPro" id="IPR051931">
    <property type="entry name" value="PAK3-like"/>
</dbReference>
<keyword evidence="3" id="KW-0067">ATP-binding</keyword>
<dbReference type="SUPFAM" id="SSF56112">
    <property type="entry name" value="Protein kinase-like (PK-like)"/>
    <property type="match status" value="1"/>
</dbReference>
<dbReference type="GO" id="GO:0004672">
    <property type="term" value="F:protein kinase activity"/>
    <property type="evidence" value="ECO:0007669"/>
    <property type="project" value="InterPro"/>
</dbReference>
<name>A0A7S4ID15_9EUKA</name>
<dbReference type="AlphaFoldDB" id="A0A7S4ID15"/>
<feature type="domain" description="Protein kinase" evidence="5">
    <location>
        <begin position="1"/>
        <end position="73"/>
    </location>
</feature>
<dbReference type="InterPro" id="IPR000719">
    <property type="entry name" value="Prot_kinase_dom"/>
</dbReference>
<dbReference type="InterPro" id="IPR011009">
    <property type="entry name" value="Kinase-like_dom_sf"/>
</dbReference>
<dbReference type="GO" id="GO:0005524">
    <property type="term" value="F:ATP binding"/>
    <property type="evidence" value="ECO:0007669"/>
    <property type="project" value="UniProtKB-KW"/>
</dbReference>
<dbReference type="PANTHER" id="PTHR45832:SF22">
    <property type="entry name" value="SERINE_THREONINE-PROTEIN KINASE SAMKA-RELATED"/>
    <property type="match status" value="1"/>
</dbReference>
<dbReference type="Pfam" id="PF00069">
    <property type="entry name" value="Pkinase"/>
    <property type="match status" value="1"/>
</dbReference>
<evidence type="ECO:0000256" key="3">
    <source>
        <dbReference type="ARBA" id="ARBA00022840"/>
    </source>
</evidence>